<dbReference type="Proteomes" id="UP000176998">
    <property type="component" value="Unassembled WGS sequence"/>
</dbReference>
<evidence type="ECO:0000313" key="3">
    <source>
        <dbReference type="Proteomes" id="UP000176998"/>
    </source>
</evidence>
<feature type="region of interest" description="Disordered" evidence="1">
    <location>
        <begin position="105"/>
        <end position="158"/>
    </location>
</feature>
<reference evidence="2 3" key="1">
    <citation type="submission" date="2016-09" db="EMBL/GenBank/DDBJ databases">
        <authorList>
            <person name="Capua I."/>
            <person name="De Benedictis P."/>
            <person name="Joannis T."/>
            <person name="Lombin L.H."/>
            <person name="Cattoli G."/>
        </authorList>
    </citation>
    <scope>NUCLEOTIDE SEQUENCE [LARGE SCALE GENOMIC DNA]</scope>
    <source>
        <strain evidence="2 3">IMI 309357</strain>
    </source>
</reference>
<feature type="region of interest" description="Disordered" evidence="1">
    <location>
        <begin position="170"/>
        <end position="224"/>
    </location>
</feature>
<comment type="caution">
    <text evidence="2">The sequence shown here is derived from an EMBL/GenBank/DDBJ whole genome shotgun (WGS) entry which is preliminary data.</text>
</comment>
<feature type="compositionally biased region" description="Low complexity" evidence="1">
    <location>
        <begin position="130"/>
        <end position="143"/>
    </location>
</feature>
<dbReference type="RefSeq" id="XP_022476820.1">
    <property type="nucleotide sequence ID" value="XM_022616679.1"/>
</dbReference>
<gene>
    <name evidence="2" type="ORF">CORC01_05032</name>
</gene>
<evidence type="ECO:0000256" key="1">
    <source>
        <dbReference type="SAM" id="MobiDB-lite"/>
    </source>
</evidence>
<feature type="compositionally biased region" description="Polar residues" evidence="1">
    <location>
        <begin position="176"/>
        <end position="207"/>
    </location>
</feature>
<proteinExistence type="predicted"/>
<name>A0A1G4BE29_9PEZI</name>
<organism evidence="2 3">
    <name type="scientific">Colletotrichum orchidophilum</name>
    <dbReference type="NCBI Taxonomy" id="1209926"/>
    <lineage>
        <taxon>Eukaryota</taxon>
        <taxon>Fungi</taxon>
        <taxon>Dikarya</taxon>
        <taxon>Ascomycota</taxon>
        <taxon>Pezizomycotina</taxon>
        <taxon>Sordariomycetes</taxon>
        <taxon>Hypocreomycetidae</taxon>
        <taxon>Glomerellales</taxon>
        <taxon>Glomerellaceae</taxon>
        <taxon>Colletotrichum</taxon>
    </lineage>
</organism>
<dbReference type="AlphaFoldDB" id="A0A1G4BE29"/>
<sequence>MVSPRADQESLKIILTKLNRLELRFNEINSRLSAIEYSVVSDAITSSPTSQSLENGICTSCDIPRPLFQKDSSPRHRAASTYRVSVDKLRRRFEIDNCSELDPRILEEEKANSPDNDVEGIINEDHDNRSSSADPSRSVSRLSLTPCETGPNRDVRDIPSLRYEDLMIRTEEISDSEPSSLSNRSSATGSFSETHQPPSTARTSFTHRSWAGSRRSSTTDAFSKMRGSLRRAGSLRYGEGPPAARNGGALVGMTQDMPVAAKTSYMSAEEQEDVLRVYQKAQKSAKACVAFGKRLMYRIGKRMVNLSAIEKA</sequence>
<dbReference type="OrthoDB" id="4836846at2759"/>
<dbReference type="GeneID" id="34558189"/>
<dbReference type="EMBL" id="MJBS01000034">
    <property type="protein sequence ID" value="OHE99674.1"/>
    <property type="molecule type" value="Genomic_DNA"/>
</dbReference>
<protein>
    <submittedName>
        <fullName evidence="2">Uncharacterized protein</fullName>
    </submittedName>
</protein>
<evidence type="ECO:0000313" key="2">
    <source>
        <dbReference type="EMBL" id="OHE99674.1"/>
    </source>
</evidence>
<keyword evidence="3" id="KW-1185">Reference proteome</keyword>
<accession>A0A1G4BE29</accession>